<evidence type="ECO:0000259" key="1">
    <source>
        <dbReference type="Pfam" id="PF12680"/>
    </source>
</evidence>
<dbReference type="SUPFAM" id="SSF54427">
    <property type="entry name" value="NTF2-like"/>
    <property type="match status" value="1"/>
</dbReference>
<organism evidence="2 3">
    <name type="scientific">Calidithermus terrae</name>
    <dbReference type="NCBI Taxonomy" id="1408545"/>
    <lineage>
        <taxon>Bacteria</taxon>
        <taxon>Thermotogati</taxon>
        <taxon>Deinococcota</taxon>
        <taxon>Deinococci</taxon>
        <taxon>Thermales</taxon>
        <taxon>Thermaceae</taxon>
        <taxon>Calidithermus</taxon>
    </lineage>
</organism>
<dbReference type="Gene3D" id="3.10.450.50">
    <property type="match status" value="1"/>
</dbReference>
<dbReference type="InterPro" id="IPR032710">
    <property type="entry name" value="NTF2-like_dom_sf"/>
</dbReference>
<evidence type="ECO:0000313" key="2">
    <source>
        <dbReference type="EMBL" id="RIH83231.1"/>
    </source>
</evidence>
<dbReference type="EMBL" id="QXDL01000097">
    <property type="protein sequence ID" value="RIH83231.1"/>
    <property type="molecule type" value="Genomic_DNA"/>
</dbReference>
<dbReference type="OrthoDB" id="582835at2"/>
<dbReference type="InterPro" id="IPR037401">
    <property type="entry name" value="SnoaL-like"/>
</dbReference>
<dbReference type="AlphaFoldDB" id="A0A399EM79"/>
<dbReference type="Proteomes" id="UP000265715">
    <property type="component" value="Unassembled WGS sequence"/>
</dbReference>
<dbReference type="NCBIfam" id="TIGR02096">
    <property type="entry name" value="ketosteroid isomerase-related protein"/>
    <property type="match status" value="1"/>
</dbReference>
<accession>A0A399EM79</accession>
<comment type="caution">
    <text evidence="2">The sequence shown here is derived from an EMBL/GenBank/DDBJ whole genome shotgun (WGS) entry which is preliminary data.</text>
</comment>
<dbReference type="Pfam" id="PF12680">
    <property type="entry name" value="SnoaL_2"/>
    <property type="match status" value="1"/>
</dbReference>
<dbReference type="InterPro" id="IPR011721">
    <property type="entry name" value="CHP02096"/>
</dbReference>
<proteinExistence type="predicted"/>
<feature type="domain" description="SnoaL-like" evidence="1">
    <location>
        <begin position="11"/>
        <end position="121"/>
    </location>
</feature>
<gene>
    <name evidence="2" type="ORF">Mterra_02358</name>
</gene>
<protein>
    <recommendedName>
        <fullName evidence="1">SnoaL-like domain-containing protein</fullName>
    </recommendedName>
</protein>
<reference evidence="2 3" key="1">
    <citation type="submission" date="2018-08" db="EMBL/GenBank/DDBJ databases">
        <title>Meiothermus terrae DSM 26712 genome sequencing project.</title>
        <authorList>
            <person name="Da Costa M.S."/>
            <person name="Albuquerque L."/>
            <person name="Raposo P."/>
            <person name="Froufe H.J.C."/>
            <person name="Barroso C.S."/>
            <person name="Egas C."/>
        </authorList>
    </citation>
    <scope>NUCLEOTIDE SEQUENCE [LARGE SCALE GENOMIC DNA]</scope>
    <source>
        <strain evidence="2 3">DSM 26712</strain>
    </source>
</reference>
<sequence length="135" mass="15561">MNATPAETLLRVYYDRFNARDVEGFLQLLSDDVLHEISQGPAERGKEAFRAFLERMNRCYRERVYDLAVMVSADGRRAAAEFMLEGEYLQTDGSLPPARGQRYTLRVGAFFEIRGGKIARVSNHYNLHDWLRQVA</sequence>
<keyword evidence="3" id="KW-1185">Reference proteome</keyword>
<name>A0A399EM79_9DEIN</name>
<dbReference type="CDD" id="cd00531">
    <property type="entry name" value="NTF2_like"/>
    <property type="match status" value="1"/>
</dbReference>
<evidence type="ECO:0000313" key="3">
    <source>
        <dbReference type="Proteomes" id="UP000265715"/>
    </source>
</evidence>
<dbReference type="RefSeq" id="WP_119315402.1">
    <property type="nucleotide sequence ID" value="NZ_QXDL01000097.1"/>
</dbReference>